<evidence type="ECO:0000313" key="2">
    <source>
        <dbReference type="EMBL" id="QLY81811.1"/>
    </source>
</evidence>
<feature type="transmembrane region" description="Helical" evidence="1">
    <location>
        <begin position="27"/>
        <end position="48"/>
    </location>
</feature>
<protein>
    <submittedName>
        <fullName evidence="2">Uncharacterized protein</fullName>
    </submittedName>
</protein>
<name>A0A7D6W3E7_9CLOT</name>
<dbReference type="Proteomes" id="UP000512286">
    <property type="component" value="Chromosome"/>
</dbReference>
<proteinExistence type="predicted"/>
<keyword evidence="1" id="KW-0472">Membrane</keyword>
<evidence type="ECO:0000256" key="1">
    <source>
        <dbReference type="SAM" id="Phobius"/>
    </source>
</evidence>
<accession>A0A7D6W3E7</accession>
<gene>
    <name evidence="2" type="ORF">HZF06_09570</name>
</gene>
<keyword evidence="1" id="KW-0812">Transmembrane</keyword>
<feature type="transmembrane region" description="Helical" evidence="1">
    <location>
        <begin position="54"/>
        <end position="76"/>
    </location>
</feature>
<evidence type="ECO:0000313" key="3">
    <source>
        <dbReference type="Proteomes" id="UP000512286"/>
    </source>
</evidence>
<keyword evidence="1" id="KW-1133">Transmembrane helix</keyword>
<reference evidence="2 3" key="1">
    <citation type="submission" date="2020-07" db="EMBL/GenBank/DDBJ databases">
        <title>Electron transfer.</title>
        <authorList>
            <person name="Huang L."/>
            <person name="Liu X."/>
            <person name="Zhou S."/>
        </authorList>
    </citation>
    <scope>NUCLEOTIDE SEQUENCE [LARGE SCALE GENOMIC DNA]</scope>
    <source>
        <strain evidence="2 3">Lx1</strain>
    </source>
</reference>
<sequence>MLEKLKSLTPLLHKIFWIDKFQGKDKLLFTAAKFFMYFYIIAIIISFLDSVINLSFVGLIETVCVVIIIPIIYRIVMWMHKAMRGL</sequence>
<dbReference type="AlphaFoldDB" id="A0A7D6W3E7"/>
<organism evidence="2 3">
    <name type="scientific">Clostridium intestinale</name>
    <dbReference type="NCBI Taxonomy" id="36845"/>
    <lineage>
        <taxon>Bacteria</taxon>
        <taxon>Bacillati</taxon>
        <taxon>Bacillota</taxon>
        <taxon>Clostridia</taxon>
        <taxon>Eubacteriales</taxon>
        <taxon>Clostridiaceae</taxon>
        <taxon>Clostridium</taxon>
    </lineage>
</organism>
<dbReference type="EMBL" id="CP059378">
    <property type="protein sequence ID" value="QLY81811.1"/>
    <property type="molecule type" value="Genomic_DNA"/>
</dbReference>
<dbReference type="KEGG" id="cint:HZF06_09570"/>